<accession>A0A8E5HX88</accession>
<dbReference type="RefSeq" id="XP_043000932.1">
    <property type="nucleotide sequence ID" value="XM_043144997.1"/>
</dbReference>
<evidence type="ECO:0000313" key="4">
    <source>
        <dbReference type="Proteomes" id="UP000027002"/>
    </source>
</evidence>
<gene>
    <name evidence="3" type="ORF">UV8b_07500</name>
</gene>
<feature type="region of interest" description="Disordered" evidence="1">
    <location>
        <begin position="282"/>
        <end position="319"/>
    </location>
</feature>
<evidence type="ECO:0000256" key="1">
    <source>
        <dbReference type="SAM" id="MobiDB-lite"/>
    </source>
</evidence>
<dbReference type="Proteomes" id="UP000027002">
    <property type="component" value="Chromosome 6"/>
</dbReference>
<keyword evidence="4" id="KW-1185">Reference proteome</keyword>
<proteinExistence type="predicted"/>
<name>A0A8E5HX88_USTVR</name>
<dbReference type="OrthoDB" id="4499262at2759"/>
<feature type="transmembrane region" description="Helical" evidence="2">
    <location>
        <begin position="170"/>
        <end position="192"/>
    </location>
</feature>
<dbReference type="GeneID" id="66068277"/>
<sequence length="319" mass="33341">MPETLPPTSPAPAPVSASLPTANCGDSYHNCLDVLRPDQCCDNKSYCYINRANQPRCCPLGSNCVGDSPCPSDAYSCSGRVAATVSPGCCARKCPQPTYYLCEAALGGKCCPYGSQCRAGGNCVQRQQQQPPPPSSVSALNCSASTALACLAPSSVAVSETYRLPPGAKVGLGVGIAVSALSVGLLMACLAVSYTQRRRRERVENSGTRTGTTELVGAAVQPPPQLPPLGDHRGPEDSHTDTTARTCATSIEGTALPSSAYSIRQAIPVEIYSKEKRLPIRSYPQWEMAPVDPDDGLNELDGSKLPSPRSPTPSSASPP</sequence>
<feature type="compositionally biased region" description="Pro residues" evidence="1">
    <location>
        <begin position="308"/>
        <end position="319"/>
    </location>
</feature>
<feature type="compositionally biased region" description="Basic and acidic residues" evidence="1">
    <location>
        <begin position="230"/>
        <end position="242"/>
    </location>
</feature>
<organism evidence="3 4">
    <name type="scientific">Ustilaginoidea virens</name>
    <name type="common">Rice false smut fungus</name>
    <name type="synonym">Villosiclava virens</name>
    <dbReference type="NCBI Taxonomy" id="1159556"/>
    <lineage>
        <taxon>Eukaryota</taxon>
        <taxon>Fungi</taxon>
        <taxon>Dikarya</taxon>
        <taxon>Ascomycota</taxon>
        <taxon>Pezizomycotina</taxon>
        <taxon>Sordariomycetes</taxon>
        <taxon>Hypocreomycetidae</taxon>
        <taxon>Hypocreales</taxon>
        <taxon>Clavicipitaceae</taxon>
        <taxon>Ustilaginoidea</taxon>
    </lineage>
</organism>
<keyword evidence="2" id="KW-0812">Transmembrane</keyword>
<dbReference type="KEGG" id="uvi:66068277"/>
<feature type="region of interest" description="Disordered" evidence="1">
    <location>
        <begin position="218"/>
        <end position="243"/>
    </location>
</feature>
<keyword evidence="2" id="KW-0472">Membrane</keyword>
<evidence type="ECO:0000256" key="2">
    <source>
        <dbReference type="SAM" id="Phobius"/>
    </source>
</evidence>
<reference evidence="3" key="1">
    <citation type="submission" date="2020-03" db="EMBL/GenBank/DDBJ databases">
        <title>A mixture of massive structural variations and highly conserved coding sequences in Ustilaginoidea virens genome.</title>
        <authorList>
            <person name="Zhang K."/>
            <person name="Zhao Z."/>
            <person name="Zhang Z."/>
            <person name="Li Y."/>
            <person name="Hsiang T."/>
            <person name="Sun W."/>
        </authorList>
    </citation>
    <scope>NUCLEOTIDE SEQUENCE</scope>
    <source>
        <strain evidence="3">UV-8b</strain>
    </source>
</reference>
<protein>
    <submittedName>
        <fullName evidence="3">Uncharacterized protein</fullName>
    </submittedName>
</protein>
<keyword evidence="2" id="KW-1133">Transmembrane helix</keyword>
<dbReference type="AlphaFoldDB" id="A0A8E5HX88"/>
<dbReference type="EMBL" id="CP072758">
    <property type="protein sequence ID" value="QUC23259.1"/>
    <property type="molecule type" value="Genomic_DNA"/>
</dbReference>
<evidence type="ECO:0000313" key="3">
    <source>
        <dbReference type="EMBL" id="QUC23259.1"/>
    </source>
</evidence>